<comment type="caution">
    <text evidence="2">The sequence shown here is derived from an EMBL/GenBank/DDBJ whole genome shotgun (WGS) entry which is preliminary data.</text>
</comment>
<dbReference type="InterPro" id="IPR000477">
    <property type="entry name" value="RT_dom"/>
</dbReference>
<protein>
    <submittedName>
        <fullName evidence="2">Retrovirus-related Pol polyprotein from transposon gypsy</fullName>
    </submittedName>
</protein>
<name>A0AAW2P4C9_SESRA</name>
<reference evidence="2" key="1">
    <citation type="submission" date="2020-06" db="EMBL/GenBank/DDBJ databases">
        <authorList>
            <person name="Li T."/>
            <person name="Hu X."/>
            <person name="Zhang T."/>
            <person name="Song X."/>
            <person name="Zhang H."/>
            <person name="Dai N."/>
            <person name="Sheng W."/>
            <person name="Hou X."/>
            <person name="Wei L."/>
        </authorList>
    </citation>
    <scope>NUCLEOTIDE SEQUENCE</scope>
    <source>
        <strain evidence="2">G02</strain>
        <tissue evidence="2">Leaf</tissue>
    </source>
</reference>
<dbReference type="EMBL" id="JACGWJ010000018">
    <property type="protein sequence ID" value="KAL0350005.1"/>
    <property type="molecule type" value="Genomic_DNA"/>
</dbReference>
<sequence length="98" mass="11458">MLSFLDAYQGYNQIPLAPEDQEKTSFVTDQGVFYYNVMLFGLKNAGVTYQHVNDMFQNQIGRNMEVYIDDMLVKSVKEQDHIKDLEECFQILKTFGMK</sequence>
<dbReference type="InterPro" id="IPR053134">
    <property type="entry name" value="RNA-dir_DNA_polymerase"/>
</dbReference>
<evidence type="ECO:0000313" key="2">
    <source>
        <dbReference type="EMBL" id="KAL0350005.1"/>
    </source>
</evidence>
<dbReference type="Gene3D" id="3.30.70.270">
    <property type="match status" value="1"/>
</dbReference>
<dbReference type="Gene3D" id="3.10.10.10">
    <property type="entry name" value="HIV Type 1 Reverse Transcriptase, subunit A, domain 1"/>
    <property type="match status" value="1"/>
</dbReference>
<evidence type="ECO:0000259" key="1">
    <source>
        <dbReference type="Pfam" id="PF00078"/>
    </source>
</evidence>
<dbReference type="InterPro" id="IPR043502">
    <property type="entry name" value="DNA/RNA_pol_sf"/>
</dbReference>
<accession>A0AAW2P4C9</accession>
<dbReference type="InterPro" id="IPR043128">
    <property type="entry name" value="Rev_trsase/Diguanyl_cyclase"/>
</dbReference>
<organism evidence="2">
    <name type="scientific">Sesamum radiatum</name>
    <name type="common">Black benniseed</name>
    <dbReference type="NCBI Taxonomy" id="300843"/>
    <lineage>
        <taxon>Eukaryota</taxon>
        <taxon>Viridiplantae</taxon>
        <taxon>Streptophyta</taxon>
        <taxon>Embryophyta</taxon>
        <taxon>Tracheophyta</taxon>
        <taxon>Spermatophyta</taxon>
        <taxon>Magnoliopsida</taxon>
        <taxon>eudicotyledons</taxon>
        <taxon>Gunneridae</taxon>
        <taxon>Pentapetalae</taxon>
        <taxon>asterids</taxon>
        <taxon>lamiids</taxon>
        <taxon>Lamiales</taxon>
        <taxon>Pedaliaceae</taxon>
        <taxon>Sesamum</taxon>
    </lineage>
</organism>
<dbReference type="PANTHER" id="PTHR24559:SF444">
    <property type="entry name" value="REVERSE TRANSCRIPTASE DOMAIN-CONTAINING PROTEIN"/>
    <property type="match status" value="1"/>
</dbReference>
<reference evidence="2" key="2">
    <citation type="journal article" date="2024" name="Plant">
        <title>Genomic evolution and insights into agronomic trait innovations of Sesamum species.</title>
        <authorList>
            <person name="Miao H."/>
            <person name="Wang L."/>
            <person name="Qu L."/>
            <person name="Liu H."/>
            <person name="Sun Y."/>
            <person name="Le M."/>
            <person name="Wang Q."/>
            <person name="Wei S."/>
            <person name="Zheng Y."/>
            <person name="Lin W."/>
            <person name="Duan Y."/>
            <person name="Cao H."/>
            <person name="Xiong S."/>
            <person name="Wang X."/>
            <person name="Wei L."/>
            <person name="Li C."/>
            <person name="Ma Q."/>
            <person name="Ju M."/>
            <person name="Zhao R."/>
            <person name="Li G."/>
            <person name="Mu C."/>
            <person name="Tian Q."/>
            <person name="Mei H."/>
            <person name="Zhang T."/>
            <person name="Gao T."/>
            <person name="Zhang H."/>
        </authorList>
    </citation>
    <scope>NUCLEOTIDE SEQUENCE</scope>
    <source>
        <strain evidence="2">G02</strain>
    </source>
</reference>
<feature type="domain" description="Reverse transcriptase" evidence="1">
    <location>
        <begin position="2"/>
        <end position="98"/>
    </location>
</feature>
<dbReference type="Pfam" id="PF00078">
    <property type="entry name" value="RVT_1"/>
    <property type="match status" value="1"/>
</dbReference>
<dbReference type="PANTHER" id="PTHR24559">
    <property type="entry name" value="TRANSPOSON TY3-I GAG-POL POLYPROTEIN"/>
    <property type="match status" value="1"/>
</dbReference>
<gene>
    <name evidence="2" type="ORF">Sradi_4149700</name>
</gene>
<dbReference type="SUPFAM" id="SSF56672">
    <property type="entry name" value="DNA/RNA polymerases"/>
    <property type="match status" value="1"/>
</dbReference>
<dbReference type="AlphaFoldDB" id="A0AAW2P4C9"/>
<proteinExistence type="predicted"/>
<dbReference type="CDD" id="cd01647">
    <property type="entry name" value="RT_LTR"/>
    <property type="match status" value="1"/>
</dbReference>